<dbReference type="KEGG" id="vg:40074590"/>
<proteinExistence type="predicted"/>
<feature type="transmembrane region" description="Helical" evidence="1">
    <location>
        <begin position="21"/>
        <end position="42"/>
    </location>
</feature>
<keyword evidence="3" id="KW-1185">Reference proteome</keyword>
<name>A0A1L7N112_9CAUD</name>
<evidence type="ECO:0000313" key="2">
    <source>
        <dbReference type="EMBL" id="BAW19169.1"/>
    </source>
</evidence>
<evidence type="ECO:0000313" key="3">
    <source>
        <dbReference type="Proteomes" id="UP000222831"/>
    </source>
</evidence>
<dbReference type="GeneID" id="40074590"/>
<dbReference type="Proteomes" id="UP000222831">
    <property type="component" value="Segment"/>
</dbReference>
<accession>A0A1L7N112</accession>
<sequence length="263" mass="29109">MLALDQLNPKNIMDKQKYKRLLQLGIVGGVALAVAPAIFLIIKGIVGLAIAAVVGGAVLALQPAVTTWLTNMKFKAVTAVVQANPIETLYTRQQERTQELETARVKLEGQATSLEKFRKKVAKLVQDYPEEARTYQDQLSDFERLLAYRVDQFKDAKTSLEVFKRNVVKAKDLYEMSLAAVETGAAMNAGEDFMSKFKEEVAFDEVDNTNAKAIAQLRMALADDNYVRDQIKGQEVRAINYTAEGGVILGNILKPIENVKVIA</sequence>
<evidence type="ECO:0000256" key="1">
    <source>
        <dbReference type="SAM" id="Phobius"/>
    </source>
</evidence>
<keyword evidence="1" id="KW-0812">Transmembrane</keyword>
<protein>
    <submittedName>
        <fullName evidence="2">Uncharacterized protein</fullName>
    </submittedName>
</protein>
<dbReference type="RefSeq" id="YP_009598888.1">
    <property type="nucleotide sequence ID" value="NC_041911.1"/>
</dbReference>
<organism evidence="2 3">
    <name type="scientific">Ralstonia phage RP12</name>
    <dbReference type="NCBI Taxonomy" id="1923889"/>
    <lineage>
        <taxon>Viruses</taxon>
        <taxon>Duplodnaviria</taxon>
        <taxon>Heunggongvirae</taxon>
        <taxon>Uroviricota</taxon>
        <taxon>Caudoviricetes</taxon>
        <taxon>Chimalliviridae</taxon>
        <taxon>Ripduovirus</taxon>
        <taxon>Ripduovirus RP12</taxon>
    </lineage>
</organism>
<keyword evidence="1" id="KW-0472">Membrane</keyword>
<reference evidence="2 3" key="1">
    <citation type="submission" date="2016-12" db="EMBL/GenBank/DDBJ databases">
        <title>Characterization of two jumbo phages RP12 and RP31 infecting the phytopathogen Ralstonia solanacearum.</title>
        <authorList>
            <person name="Kawasaki T."/>
            <person name="Yoshikawa G."/>
            <person name="Ogata H."/>
            <person name="Yamada T."/>
        </authorList>
    </citation>
    <scope>NUCLEOTIDE SEQUENCE [LARGE SCALE GENOMIC DNA]</scope>
    <source>
        <strain evidence="2 3">RP12</strain>
    </source>
</reference>
<keyword evidence="1" id="KW-1133">Transmembrane helix</keyword>
<feature type="transmembrane region" description="Helical" evidence="1">
    <location>
        <begin position="48"/>
        <end position="69"/>
    </location>
</feature>
<dbReference type="EMBL" id="AP017924">
    <property type="protein sequence ID" value="BAW19169.1"/>
    <property type="molecule type" value="Genomic_DNA"/>
</dbReference>